<name>H8KWS0_SOLCM</name>
<sequence length="807" mass="90692">MKLKHLFLSVCLLSGLYAFADDPIVELLKKKLLTPYTNYFEKKRERVYVHLSRSEYIAGDNIWFKVYVYDPAERLLTPEANKLYAELFDQNGKLVERKVLFLENGVASSFFKLKNEARAGNYTLRAYTNWMRNFQDQPFSSSIIQVTALGEQKTTPFPSDSTKATIDLQVFPEGGLFVEGVDNHFGVKTTLPSGHGTIAYGYVLSPTNDTIQLFKTNKVGISSFTLFDAKAVNYKVGVIYNNNQKKEIEMASPVQKGIAVFVNNLLPNKLLISLKTNQQTFTEIRDKPIHVLIHNNGTVHQSLYVKFTELEKMFSVNRSLLGPGVNYITIFNEQFKPLAERVIFNNSKIPKGALTVSQHLQSDSLTLEVSTLDTASNTIAANLSFSVLPGNTTGNNFSSSLFADVILNASVKGSVEDPNYYFEKSDYQHQLDLDNLLLTQAWRKYQWPDILVEKVPGIKYPYENGFTVNATAENRFKGGKPEKNSMFSLFSPDNNLMLSAQADENGSISFKNLYLNDSTKVIVSAAGLKGGGWNRNIKANIVYHRLDTAISVNKFNDEYTPAPIATNFVKPLTEKLYELKEVVVRAEKKKNPFEGNLYSNMGDRVFEINKDNYARYTTIEDLLRNEFFLRVSRTAMGDLYIDMGRGPTSMMGSNQPSLIIDGMVMSDLSYLSIISVQDIQAVAVNKSANAMLGMRGGNGSINIVTRRTGIDWGPDGISNTRTLAVKGYAKPVAFFTPKYVLKPETETFQKYATIFWKPDIQTDSTGKTKFKFFVPKDIDDLIIRAEGISENGSIYYYNEKLVLSKGL</sequence>
<reference evidence="2" key="1">
    <citation type="submission" date="2012-02" db="EMBL/GenBank/DDBJ databases">
        <title>The complete genome of Solitalea canadensis DSM 3403.</title>
        <authorList>
            <consortium name="US DOE Joint Genome Institute (JGI-PGF)"/>
            <person name="Lucas S."/>
            <person name="Copeland A."/>
            <person name="Lapidus A."/>
            <person name="Glavina del Rio T."/>
            <person name="Dalin E."/>
            <person name="Tice H."/>
            <person name="Bruce D."/>
            <person name="Goodwin L."/>
            <person name="Pitluck S."/>
            <person name="Peters L."/>
            <person name="Ovchinnikova G."/>
            <person name="Lu M."/>
            <person name="Kyrpides N."/>
            <person name="Mavromatis K."/>
            <person name="Ivanova N."/>
            <person name="Brettin T."/>
            <person name="Detter J.C."/>
            <person name="Han C."/>
            <person name="Larimer F."/>
            <person name="Land M."/>
            <person name="Hauser L."/>
            <person name="Markowitz V."/>
            <person name="Cheng J.-F."/>
            <person name="Hugenholtz P."/>
            <person name="Woyke T."/>
            <person name="Wu D."/>
            <person name="Spring S."/>
            <person name="Schroeder M."/>
            <person name="Kopitz M."/>
            <person name="Brambilla E."/>
            <person name="Klenk H.-P."/>
            <person name="Eisen J.A."/>
        </authorList>
    </citation>
    <scope>NUCLEOTIDE SEQUENCE</scope>
    <source>
        <strain evidence="2">DSM 3403</strain>
    </source>
</reference>
<feature type="chain" id="PRO_5003613975" evidence="1">
    <location>
        <begin position="21"/>
        <end position="807"/>
    </location>
</feature>
<dbReference type="InterPro" id="IPR037066">
    <property type="entry name" value="Plug_dom_sf"/>
</dbReference>
<dbReference type="Proteomes" id="UP000007590">
    <property type="component" value="Chromosome"/>
</dbReference>
<dbReference type="Gene3D" id="2.170.130.10">
    <property type="entry name" value="TonB-dependent receptor, plug domain"/>
    <property type="match status" value="1"/>
</dbReference>
<evidence type="ECO:0000313" key="2">
    <source>
        <dbReference type="EMBL" id="AFD08249.1"/>
    </source>
</evidence>
<keyword evidence="1" id="KW-0732">Signal</keyword>
<dbReference type="STRING" id="929556.Solca_3239"/>
<gene>
    <name evidence="2" type="ordered locus">Solca_3239</name>
</gene>
<dbReference type="KEGG" id="scn:Solca_3239"/>
<dbReference type="OrthoDB" id="679547at2"/>
<dbReference type="Gene3D" id="2.60.40.1930">
    <property type="match status" value="1"/>
</dbReference>
<evidence type="ECO:0000256" key="1">
    <source>
        <dbReference type="SAM" id="SignalP"/>
    </source>
</evidence>
<dbReference type="eggNOG" id="COG1629">
    <property type="taxonomic scope" value="Bacteria"/>
</dbReference>
<dbReference type="AlphaFoldDB" id="H8KWS0"/>
<evidence type="ECO:0000313" key="3">
    <source>
        <dbReference type="Proteomes" id="UP000007590"/>
    </source>
</evidence>
<organism evidence="2 3">
    <name type="scientific">Solitalea canadensis (strain ATCC 29591 / DSM 3403 / JCM 21819 / LMG 8368 / NBRC 15130 / NCIMB 12057 / USAM 9D)</name>
    <name type="common">Flexibacter canadensis</name>
    <dbReference type="NCBI Taxonomy" id="929556"/>
    <lineage>
        <taxon>Bacteria</taxon>
        <taxon>Pseudomonadati</taxon>
        <taxon>Bacteroidota</taxon>
        <taxon>Sphingobacteriia</taxon>
        <taxon>Sphingobacteriales</taxon>
        <taxon>Sphingobacteriaceae</taxon>
        <taxon>Solitalea</taxon>
    </lineage>
</organism>
<dbReference type="RefSeq" id="WP_014681473.1">
    <property type="nucleotide sequence ID" value="NC_017770.1"/>
</dbReference>
<proteinExistence type="predicted"/>
<keyword evidence="3" id="KW-1185">Reference proteome</keyword>
<feature type="signal peptide" evidence="1">
    <location>
        <begin position="1"/>
        <end position="20"/>
    </location>
</feature>
<protein>
    <submittedName>
        <fullName evidence="2">Large extracellular alpha-helical protein</fullName>
    </submittedName>
</protein>
<dbReference type="EMBL" id="CP003349">
    <property type="protein sequence ID" value="AFD08249.1"/>
    <property type="molecule type" value="Genomic_DNA"/>
</dbReference>
<accession>H8KWS0</accession>
<dbReference type="SUPFAM" id="SSF56935">
    <property type="entry name" value="Porins"/>
    <property type="match status" value="1"/>
</dbReference>
<dbReference type="HOGENOM" id="CLU_013214_1_0_10"/>